<dbReference type="InterPro" id="IPR050109">
    <property type="entry name" value="HTH-type_TetR-like_transc_reg"/>
</dbReference>
<dbReference type="InterPro" id="IPR041347">
    <property type="entry name" value="MftR_C"/>
</dbReference>
<reference evidence="6 7" key="1">
    <citation type="submission" date="2021-05" db="EMBL/GenBank/DDBJ databases">
        <title>Direct Submission.</title>
        <authorList>
            <person name="Li K."/>
            <person name="Gao J."/>
        </authorList>
    </citation>
    <scope>NUCLEOTIDE SEQUENCE [LARGE SCALE GENOMIC DNA]</scope>
    <source>
        <strain evidence="6 7">Mg02</strain>
    </source>
</reference>
<evidence type="ECO:0000256" key="1">
    <source>
        <dbReference type="ARBA" id="ARBA00023015"/>
    </source>
</evidence>
<dbReference type="Proteomes" id="UP000676079">
    <property type="component" value="Chromosome"/>
</dbReference>
<keyword evidence="7" id="KW-1185">Reference proteome</keyword>
<evidence type="ECO:0000256" key="4">
    <source>
        <dbReference type="PROSITE-ProRule" id="PRU00335"/>
    </source>
</evidence>
<dbReference type="InterPro" id="IPR009057">
    <property type="entry name" value="Homeodomain-like_sf"/>
</dbReference>
<keyword evidence="2 4" id="KW-0238">DNA-binding</keyword>
<protein>
    <submittedName>
        <fullName evidence="6">TetR family transcriptional regulator</fullName>
    </submittedName>
</protein>
<organism evidence="6 7">
    <name type="scientific">Nocardiopsis changdeensis</name>
    <dbReference type="NCBI Taxonomy" id="2831969"/>
    <lineage>
        <taxon>Bacteria</taxon>
        <taxon>Bacillati</taxon>
        <taxon>Actinomycetota</taxon>
        <taxon>Actinomycetes</taxon>
        <taxon>Streptosporangiales</taxon>
        <taxon>Nocardiopsidaceae</taxon>
        <taxon>Nocardiopsis</taxon>
    </lineage>
</organism>
<feature type="DNA-binding region" description="H-T-H motif" evidence="4">
    <location>
        <begin position="42"/>
        <end position="61"/>
    </location>
</feature>
<dbReference type="PANTHER" id="PTHR30055:SF238">
    <property type="entry name" value="MYCOFACTOCIN BIOSYNTHESIS TRANSCRIPTIONAL REGULATOR MFTR-RELATED"/>
    <property type="match status" value="1"/>
</dbReference>
<keyword evidence="1" id="KW-0805">Transcription regulation</keyword>
<evidence type="ECO:0000313" key="7">
    <source>
        <dbReference type="Proteomes" id="UP000676079"/>
    </source>
</evidence>
<dbReference type="RefSeq" id="WP_220564270.1">
    <property type="nucleotide sequence ID" value="NZ_CP074133.1"/>
</dbReference>
<dbReference type="EMBL" id="CP074133">
    <property type="protein sequence ID" value="QUX23046.1"/>
    <property type="molecule type" value="Genomic_DNA"/>
</dbReference>
<evidence type="ECO:0000256" key="2">
    <source>
        <dbReference type="ARBA" id="ARBA00023125"/>
    </source>
</evidence>
<evidence type="ECO:0000256" key="3">
    <source>
        <dbReference type="ARBA" id="ARBA00023163"/>
    </source>
</evidence>
<dbReference type="SUPFAM" id="SSF46689">
    <property type="entry name" value="Homeodomain-like"/>
    <property type="match status" value="1"/>
</dbReference>
<dbReference type="PROSITE" id="PS01081">
    <property type="entry name" value="HTH_TETR_1"/>
    <property type="match status" value="1"/>
</dbReference>
<keyword evidence="3" id="KW-0804">Transcription</keyword>
<evidence type="ECO:0000259" key="5">
    <source>
        <dbReference type="PROSITE" id="PS50977"/>
    </source>
</evidence>
<dbReference type="PROSITE" id="PS50977">
    <property type="entry name" value="HTH_TETR_2"/>
    <property type="match status" value="1"/>
</dbReference>
<sequence length="221" mass="23183">MVTAESGGSRPSLTARRKAATQVEIARAAARLFAERGVDNTTAEDIAAAAGVALRTFYRYFRTKQDAVAPLLSTGAQHWRDALAALEEPAGDGGPAPGLPEAVERSVVDALTPGGPEEERALEWTRALLRAAREDATLRAVWYRVNQESEELLVPLLAAAAGRPDDDLTVRLAAAAVTDAIRLSMETWSAGDAPPGGEDGPAALAARCLHALAGGLPDLLR</sequence>
<name>A0ABX8BQD9_9ACTN</name>
<dbReference type="Pfam" id="PF00440">
    <property type="entry name" value="TetR_N"/>
    <property type="match status" value="1"/>
</dbReference>
<dbReference type="PRINTS" id="PR00455">
    <property type="entry name" value="HTHTETR"/>
</dbReference>
<feature type="domain" description="HTH tetR-type" evidence="5">
    <location>
        <begin position="19"/>
        <end position="79"/>
    </location>
</feature>
<accession>A0ABX8BQD9</accession>
<evidence type="ECO:0000313" key="6">
    <source>
        <dbReference type="EMBL" id="QUX23046.1"/>
    </source>
</evidence>
<proteinExistence type="predicted"/>
<dbReference type="Pfam" id="PF17754">
    <property type="entry name" value="TetR_C_14"/>
    <property type="match status" value="1"/>
</dbReference>
<dbReference type="Gene3D" id="1.10.357.10">
    <property type="entry name" value="Tetracycline Repressor, domain 2"/>
    <property type="match status" value="1"/>
</dbReference>
<dbReference type="InterPro" id="IPR001647">
    <property type="entry name" value="HTH_TetR"/>
</dbReference>
<dbReference type="PANTHER" id="PTHR30055">
    <property type="entry name" value="HTH-TYPE TRANSCRIPTIONAL REGULATOR RUTR"/>
    <property type="match status" value="1"/>
</dbReference>
<gene>
    <name evidence="6" type="ORF">KGD84_01145</name>
</gene>
<dbReference type="InterPro" id="IPR023772">
    <property type="entry name" value="DNA-bd_HTH_TetR-type_CS"/>
</dbReference>